<sequence>MLIILRRFLSHFRALARAPVRRVLLKQIYFTANEAVWLVAITGFALGATVVVQLHEEYGQSRDAALRLLGSLSFVELSPLLACLMMVARSASAMAIELASMRISGEVAALRRMGISIESYLLLPRVLGMTLAAVVLAGVMALTSVLGGVLFATGWDASYQIFALERMLRWHEVLICLFKAASFGLVAGVVSIYAGFSVPLQVSEIPKAASRAVLRGLLALFVLDFCWALVL</sequence>
<keyword evidence="3" id="KW-1185">Reference proteome</keyword>
<comment type="caution">
    <text evidence="2">The sequence shown here is derived from an EMBL/GenBank/DDBJ whole genome shotgun (WGS) entry which is preliminary data.</text>
</comment>
<dbReference type="Proteomes" id="UP001198034">
    <property type="component" value="Unassembled WGS sequence"/>
</dbReference>
<keyword evidence="1" id="KW-0812">Transmembrane</keyword>
<name>A0ABS8BGI9_9NEIS</name>
<keyword evidence="1" id="KW-1133">Transmembrane helix</keyword>
<accession>A0ABS8BGI9</accession>
<feature type="transmembrane region" description="Helical" evidence="1">
    <location>
        <begin position="208"/>
        <end position="230"/>
    </location>
</feature>
<reference evidence="2 3" key="1">
    <citation type="submission" date="2021-10" db="EMBL/GenBank/DDBJ databases">
        <authorList>
            <person name="Chen M."/>
        </authorList>
    </citation>
    <scope>NUCLEOTIDE SEQUENCE [LARGE SCALE GENOMIC DNA]</scope>
    <source>
        <strain evidence="2 3">H3-26</strain>
    </source>
</reference>
<protein>
    <submittedName>
        <fullName evidence="2">ABC transporter permease</fullName>
    </submittedName>
</protein>
<proteinExistence type="predicted"/>
<evidence type="ECO:0000256" key="1">
    <source>
        <dbReference type="SAM" id="Phobius"/>
    </source>
</evidence>
<dbReference type="InterPro" id="IPR030802">
    <property type="entry name" value="Permease_MalE"/>
</dbReference>
<dbReference type="EMBL" id="JAJAWG010000001">
    <property type="protein sequence ID" value="MCB5194822.1"/>
    <property type="molecule type" value="Genomic_DNA"/>
</dbReference>
<feature type="transmembrane region" description="Helical" evidence="1">
    <location>
        <begin position="35"/>
        <end position="54"/>
    </location>
</feature>
<dbReference type="Pfam" id="PF02405">
    <property type="entry name" value="MlaE"/>
    <property type="match status" value="1"/>
</dbReference>
<feature type="transmembrane region" description="Helical" evidence="1">
    <location>
        <begin position="66"/>
        <end position="88"/>
    </location>
</feature>
<dbReference type="PANTHER" id="PTHR30188:SF4">
    <property type="entry name" value="PROTEIN TRIGALACTOSYLDIACYLGLYCEROL 1, CHLOROPLASTIC"/>
    <property type="match status" value="1"/>
</dbReference>
<feature type="transmembrane region" description="Helical" evidence="1">
    <location>
        <begin position="173"/>
        <end position="196"/>
    </location>
</feature>
<dbReference type="PANTHER" id="PTHR30188">
    <property type="entry name" value="ABC TRANSPORTER PERMEASE PROTEIN-RELATED"/>
    <property type="match status" value="1"/>
</dbReference>
<gene>
    <name evidence="2" type="ORF">LG219_00775</name>
</gene>
<keyword evidence="1" id="KW-0472">Membrane</keyword>
<dbReference type="RefSeq" id="WP_226762648.1">
    <property type="nucleotide sequence ID" value="NZ_JAJAWG010000001.1"/>
</dbReference>
<evidence type="ECO:0000313" key="3">
    <source>
        <dbReference type="Proteomes" id="UP001198034"/>
    </source>
</evidence>
<organism evidence="2 3">
    <name type="scientific">Deefgea salmonis</name>
    <dbReference type="NCBI Taxonomy" id="2875502"/>
    <lineage>
        <taxon>Bacteria</taxon>
        <taxon>Pseudomonadati</taxon>
        <taxon>Pseudomonadota</taxon>
        <taxon>Betaproteobacteria</taxon>
        <taxon>Neisseriales</taxon>
        <taxon>Chitinibacteraceae</taxon>
        <taxon>Deefgea</taxon>
    </lineage>
</organism>
<evidence type="ECO:0000313" key="2">
    <source>
        <dbReference type="EMBL" id="MCB5194822.1"/>
    </source>
</evidence>
<feature type="transmembrane region" description="Helical" evidence="1">
    <location>
        <begin position="126"/>
        <end position="152"/>
    </location>
</feature>